<keyword evidence="1" id="KW-0479">Metal-binding</keyword>
<keyword evidence="6" id="KW-1185">Reference proteome</keyword>
<reference evidence="5 6" key="1">
    <citation type="submission" date="2020-12" db="EMBL/GenBank/DDBJ databases">
        <title>Genome public.</title>
        <authorList>
            <person name="Sun Q."/>
        </authorList>
    </citation>
    <scope>NUCLEOTIDE SEQUENCE [LARGE SCALE GENOMIC DNA]</scope>
    <source>
        <strain evidence="5 6">CCM 8864</strain>
    </source>
</reference>
<dbReference type="InterPro" id="IPR000760">
    <property type="entry name" value="Inositol_monophosphatase-like"/>
</dbReference>
<name>A0ABS0VXV2_9CORY</name>
<organism evidence="5 6">
    <name type="scientific">Corynebacterium marambiense</name>
    <dbReference type="NCBI Taxonomy" id="2765364"/>
    <lineage>
        <taxon>Bacteria</taxon>
        <taxon>Bacillati</taxon>
        <taxon>Actinomycetota</taxon>
        <taxon>Actinomycetes</taxon>
        <taxon>Mycobacteriales</taxon>
        <taxon>Corynebacteriaceae</taxon>
        <taxon>Corynebacterium</taxon>
    </lineage>
</organism>
<dbReference type="PRINTS" id="PR00377">
    <property type="entry name" value="IMPHPHTASES"/>
</dbReference>
<comment type="caution">
    <text evidence="5">The sequence shown here is derived from an EMBL/GenBank/DDBJ whole genome shotgun (WGS) entry which is preliminary data.</text>
</comment>
<evidence type="ECO:0000256" key="1">
    <source>
        <dbReference type="ARBA" id="ARBA00022723"/>
    </source>
</evidence>
<dbReference type="CDD" id="cd01637">
    <property type="entry name" value="IMPase_like"/>
    <property type="match status" value="1"/>
</dbReference>
<feature type="compositionally biased region" description="Low complexity" evidence="4">
    <location>
        <begin position="16"/>
        <end position="32"/>
    </location>
</feature>
<dbReference type="EMBL" id="JAEIOT010000016">
    <property type="protein sequence ID" value="MBI9001569.1"/>
    <property type="molecule type" value="Genomic_DNA"/>
</dbReference>
<gene>
    <name evidence="5" type="ORF">JDV76_11445</name>
</gene>
<keyword evidence="2" id="KW-0378">Hydrolase</keyword>
<dbReference type="Pfam" id="PF00459">
    <property type="entry name" value="Inositol_P"/>
    <property type="match status" value="1"/>
</dbReference>
<dbReference type="PANTHER" id="PTHR20854">
    <property type="entry name" value="INOSITOL MONOPHOSPHATASE"/>
    <property type="match status" value="1"/>
</dbReference>
<evidence type="ECO:0000256" key="3">
    <source>
        <dbReference type="ARBA" id="ARBA00022842"/>
    </source>
</evidence>
<dbReference type="InterPro" id="IPR020583">
    <property type="entry name" value="Inositol_monoP_metal-BS"/>
</dbReference>
<proteinExistence type="predicted"/>
<protein>
    <submittedName>
        <fullName evidence="5">Inositol monophosphatase</fullName>
    </submittedName>
</protein>
<dbReference type="Proteomes" id="UP000625574">
    <property type="component" value="Unassembled WGS sequence"/>
</dbReference>
<dbReference type="Gene3D" id="3.30.540.10">
    <property type="entry name" value="Fructose-1,6-Bisphosphatase, subunit A, domain 1"/>
    <property type="match status" value="1"/>
</dbReference>
<dbReference type="RefSeq" id="WP_198737038.1">
    <property type="nucleotide sequence ID" value="NZ_JAEIOT010000016.1"/>
</dbReference>
<sequence>MSEPRQRIESPSITVSSPNGTVPGPTTSPTTTDLSHHYGTDTRKLVAEFTTVHAGSTDIELACALVRTAGQLALAIREGGGLDVDYKTSVSDVVTEADRAAETFVAEALVALRPDDGLLGEEGAARDSVSGRTWVIDPVDGTYNFTSGSDYFCSALALVDGPPSAPSRLHFGAVHRPTHDTTHLGGAEIPTTVNGRAVGNLDDASCAEVSLATYIHPTFLAEDSVRDAWLAVSTRFATLRMLGAGSVDLSSVAEGKLGVWTQHSVADWDWLPGRGLVEGAGGACRKIEAGGKIWCVAGNPRAVEEIAAIWS</sequence>
<feature type="region of interest" description="Disordered" evidence="4">
    <location>
        <begin position="1"/>
        <end position="37"/>
    </location>
</feature>
<dbReference type="PROSITE" id="PS00629">
    <property type="entry name" value="IMP_1"/>
    <property type="match status" value="1"/>
</dbReference>
<evidence type="ECO:0000313" key="6">
    <source>
        <dbReference type="Proteomes" id="UP000625574"/>
    </source>
</evidence>
<keyword evidence="3" id="KW-0460">Magnesium</keyword>
<dbReference type="SUPFAM" id="SSF56655">
    <property type="entry name" value="Carbohydrate phosphatase"/>
    <property type="match status" value="1"/>
</dbReference>
<accession>A0ABS0VXV2</accession>
<dbReference type="Gene3D" id="3.40.190.80">
    <property type="match status" value="1"/>
</dbReference>
<evidence type="ECO:0000313" key="5">
    <source>
        <dbReference type="EMBL" id="MBI9001569.1"/>
    </source>
</evidence>
<evidence type="ECO:0000256" key="4">
    <source>
        <dbReference type="SAM" id="MobiDB-lite"/>
    </source>
</evidence>
<dbReference type="PANTHER" id="PTHR20854:SF4">
    <property type="entry name" value="INOSITOL-1-MONOPHOSPHATASE-RELATED"/>
    <property type="match status" value="1"/>
</dbReference>
<evidence type="ECO:0000256" key="2">
    <source>
        <dbReference type="ARBA" id="ARBA00022801"/>
    </source>
</evidence>